<organism evidence="3 4">
    <name type="scientific">Tigriopus californicus</name>
    <name type="common">Marine copepod</name>
    <dbReference type="NCBI Taxonomy" id="6832"/>
    <lineage>
        <taxon>Eukaryota</taxon>
        <taxon>Metazoa</taxon>
        <taxon>Ecdysozoa</taxon>
        <taxon>Arthropoda</taxon>
        <taxon>Crustacea</taxon>
        <taxon>Multicrustacea</taxon>
        <taxon>Hexanauplia</taxon>
        <taxon>Copepoda</taxon>
        <taxon>Harpacticoida</taxon>
        <taxon>Harpacticidae</taxon>
        <taxon>Tigriopus</taxon>
    </lineage>
</organism>
<evidence type="ECO:0000313" key="3">
    <source>
        <dbReference type="EMBL" id="TRY79783.1"/>
    </source>
</evidence>
<keyword evidence="4" id="KW-1185">Reference proteome</keyword>
<dbReference type="AlphaFoldDB" id="A0A553PQ21"/>
<evidence type="ECO:0000313" key="4">
    <source>
        <dbReference type="Proteomes" id="UP000318571"/>
    </source>
</evidence>
<dbReference type="InterPro" id="IPR007999">
    <property type="entry name" value="DUF745"/>
</dbReference>
<sequence length="297" mass="31283">MVGLETTIFFSLVCLALSDKPGYHPNQVESVSKAEPLTGYFAPYKDGHASVASNRAQFARNSQYLASQKASKYVSVALANEAKLAAAEANAVVAVQHERAAQLSNAVQEAHSQSFTSSALASKLSKVSHSLHILEDQLLTHVNAIKSLASSAEHIADQALKVVNTLAHIEVDQRAVAAEARERANALAHKQVLALHSLSEAQGAANDAHEAASSASSFASSHGSGNNDVDHGDVGGYDGSQIEAGLNTTKVVSVFSTASPSFFTIGDQQGSTAATARPKNAQTKGRMMKRQGWNYQD</sequence>
<feature type="region of interest" description="Disordered" evidence="1">
    <location>
        <begin position="269"/>
        <end position="297"/>
    </location>
</feature>
<dbReference type="EMBL" id="VCGU01000002">
    <property type="protein sequence ID" value="TRY79783.1"/>
    <property type="molecule type" value="Genomic_DNA"/>
</dbReference>
<keyword evidence="2" id="KW-0732">Signal</keyword>
<name>A0A553PQ21_TIGCA</name>
<feature type="region of interest" description="Disordered" evidence="1">
    <location>
        <begin position="204"/>
        <end position="236"/>
    </location>
</feature>
<proteinExistence type="predicted"/>
<protein>
    <submittedName>
        <fullName evidence="3">Uncharacterized protein</fullName>
    </submittedName>
</protein>
<comment type="caution">
    <text evidence="3">The sequence shown here is derived from an EMBL/GenBank/DDBJ whole genome shotgun (WGS) entry which is preliminary data.</text>
</comment>
<evidence type="ECO:0000256" key="1">
    <source>
        <dbReference type="SAM" id="MobiDB-lite"/>
    </source>
</evidence>
<dbReference type="Proteomes" id="UP000318571">
    <property type="component" value="Chromosome 6"/>
</dbReference>
<accession>A0A553PQ21</accession>
<feature type="signal peptide" evidence="2">
    <location>
        <begin position="1"/>
        <end position="18"/>
    </location>
</feature>
<gene>
    <name evidence="3" type="ORF">TCAL_17055</name>
</gene>
<dbReference type="PANTHER" id="PTHR37161:SF3">
    <property type="entry name" value="HDC10475"/>
    <property type="match status" value="1"/>
</dbReference>
<dbReference type="PANTHER" id="PTHR37161">
    <property type="entry name" value="HDC10475"/>
    <property type="match status" value="1"/>
</dbReference>
<reference evidence="3 4" key="1">
    <citation type="journal article" date="2018" name="Nat. Ecol. Evol.">
        <title>Genomic signatures of mitonuclear coevolution across populations of Tigriopus californicus.</title>
        <authorList>
            <person name="Barreto F.S."/>
            <person name="Watson E.T."/>
            <person name="Lima T.G."/>
            <person name="Willett C.S."/>
            <person name="Edmands S."/>
            <person name="Li W."/>
            <person name="Burton R.S."/>
        </authorList>
    </citation>
    <scope>NUCLEOTIDE SEQUENCE [LARGE SCALE GENOMIC DNA]</scope>
    <source>
        <strain evidence="3 4">San Diego</strain>
    </source>
</reference>
<feature type="compositionally biased region" description="Low complexity" evidence="1">
    <location>
        <begin position="204"/>
        <end position="227"/>
    </location>
</feature>
<feature type="chain" id="PRO_5021888247" evidence="2">
    <location>
        <begin position="19"/>
        <end position="297"/>
    </location>
</feature>
<evidence type="ECO:0000256" key="2">
    <source>
        <dbReference type="SAM" id="SignalP"/>
    </source>
</evidence>
<dbReference type="OMA" id="THVNAIK"/>